<keyword evidence="2" id="KW-0560">Oxidoreductase</keyword>
<evidence type="ECO:0000256" key="1">
    <source>
        <dbReference type="ARBA" id="ARBA00010928"/>
    </source>
</evidence>
<dbReference type="STRING" id="217031.ABB05_17760"/>
<dbReference type="RefSeq" id="WP_064468619.1">
    <property type="nucleotide sequence ID" value="NZ_LDJR01000058.1"/>
</dbReference>
<dbReference type="OrthoDB" id="128220at2"/>
<dbReference type="PATRIC" id="fig|217031.6.peg.3852"/>
<reference evidence="4 5" key="1">
    <citation type="submission" date="2015-05" db="EMBL/GenBank/DDBJ databases">
        <title>Comparison of genome.</title>
        <authorList>
            <person name="Zheng Z."/>
            <person name="Sun M."/>
        </authorList>
    </citation>
    <scope>NUCLEOTIDE SEQUENCE [LARGE SCALE GENOMIC DNA]</scope>
    <source>
        <strain evidence="4 5">G25-74</strain>
    </source>
</reference>
<comment type="caution">
    <text evidence="4">The sequence shown here is derived from an EMBL/GenBank/DDBJ whole genome shotgun (WGS) entry which is preliminary data.</text>
</comment>
<dbReference type="GO" id="GO:0016491">
    <property type="term" value="F:oxidoreductase activity"/>
    <property type="evidence" value="ECO:0007669"/>
    <property type="project" value="UniProtKB-KW"/>
</dbReference>
<accession>A0A177ZLX4</accession>
<dbReference type="SUPFAM" id="SSF51735">
    <property type="entry name" value="NAD(P)-binding Rossmann-fold domains"/>
    <property type="match status" value="1"/>
</dbReference>
<proteinExistence type="inferred from homology"/>
<dbReference type="Gene3D" id="3.30.360.10">
    <property type="entry name" value="Dihydrodipicolinate Reductase, domain 2"/>
    <property type="match status" value="1"/>
</dbReference>
<protein>
    <submittedName>
        <fullName evidence="4">Oxidoreductase</fullName>
    </submittedName>
</protein>
<dbReference type="InterPro" id="IPR051317">
    <property type="entry name" value="Gfo/Idh/MocA_oxidoreduct"/>
</dbReference>
<dbReference type="InterPro" id="IPR000683">
    <property type="entry name" value="Gfo/Idh/MocA-like_OxRdtase_N"/>
</dbReference>
<dbReference type="Gene3D" id="3.40.50.720">
    <property type="entry name" value="NAD(P)-binding Rossmann-like Domain"/>
    <property type="match status" value="1"/>
</dbReference>
<keyword evidence="5" id="KW-1185">Reference proteome</keyword>
<evidence type="ECO:0000313" key="5">
    <source>
        <dbReference type="Proteomes" id="UP000077881"/>
    </source>
</evidence>
<dbReference type="EMBL" id="LDJR01000058">
    <property type="protein sequence ID" value="OAK67888.1"/>
    <property type="molecule type" value="Genomic_DNA"/>
</dbReference>
<dbReference type="GO" id="GO:0000166">
    <property type="term" value="F:nucleotide binding"/>
    <property type="evidence" value="ECO:0007669"/>
    <property type="project" value="InterPro"/>
</dbReference>
<comment type="similarity">
    <text evidence="1">Belongs to the Gfo/Idh/MocA family.</text>
</comment>
<dbReference type="AlphaFoldDB" id="A0A177ZLX4"/>
<dbReference type="Proteomes" id="UP000077881">
    <property type="component" value="Unassembled WGS sequence"/>
</dbReference>
<evidence type="ECO:0000313" key="4">
    <source>
        <dbReference type="EMBL" id="OAK67888.1"/>
    </source>
</evidence>
<dbReference type="PANTHER" id="PTHR43708">
    <property type="entry name" value="CONSERVED EXPRESSED OXIDOREDUCTASE (EUROFUNG)"/>
    <property type="match status" value="1"/>
</dbReference>
<organism evidence="4 5">
    <name type="scientific">Lederbergia galactosidilytica</name>
    <dbReference type="NCBI Taxonomy" id="217031"/>
    <lineage>
        <taxon>Bacteria</taxon>
        <taxon>Bacillati</taxon>
        <taxon>Bacillota</taxon>
        <taxon>Bacilli</taxon>
        <taxon>Bacillales</taxon>
        <taxon>Bacillaceae</taxon>
        <taxon>Lederbergia</taxon>
    </lineage>
</organism>
<evidence type="ECO:0000259" key="3">
    <source>
        <dbReference type="Pfam" id="PF01408"/>
    </source>
</evidence>
<dbReference type="PANTHER" id="PTHR43708:SF5">
    <property type="entry name" value="CONSERVED EXPRESSED OXIDOREDUCTASE (EUROFUNG)-RELATED"/>
    <property type="match status" value="1"/>
</dbReference>
<sequence>MNTIKIGMIGLDTSHVIAFTKLLNDSKNDFHVPGGEVAVAYPGGSSDMELSYTRVEGFTNELRDDYGIEIVQTPEEVADKSDAILLESVDGRVHLEQFRKIVSFKKPTFIDKPFATTTEEAREIQQLAKQYQTPIMSCSALRYAAGLSAVLEKTKGKNWIGMDCYGPLAIEPHHGLFWYGIHTVEMLYRVFGSGCQKVTVITSTDHDLIIGEWADGKIGSVRGNRKGNNSFGALIHTEEGTEFVDISAYEKPYYATLLEQIISFFNTGKSAISYEETLEITRFLEAANASRLSGKTITL</sequence>
<gene>
    <name evidence="4" type="ORF">ABB05_17760</name>
</gene>
<name>A0A177ZLX4_9BACI</name>
<evidence type="ECO:0000256" key="2">
    <source>
        <dbReference type="ARBA" id="ARBA00023002"/>
    </source>
</evidence>
<dbReference type="Pfam" id="PF01408">
    <property type="entry name" value="GFO_IDH_MocA"/>
    <property type="match status" value="1"/>
</dbReference>
<dbReference type="InterPro" id="IPR036291">
    <property type="entry name" value="NAD(P)-bd_dom_sf"/>
</dbReference>
<feature type="domain" description="Gfo/Idh/MocA-like oxidoreductase N-terminal" evidence="3">
    <location>
        <begin position="61"/>
        <end position="133"/>
    </location>
</feature>